<evidence type="ECO:0000256" key="11">
    <source>
        <dbReference type="SAM" id="Phobius"/>
    </source>
</evidence>
<dbReference type="SMART" id="SM00116">
    <property type="entry name" value="CBS"/>
    <property type="match status" value="2"/>
</dbReference>
<evidence type="ECO:0000256" key="9">
    <source>
        <dbReference type="PROSITE-ProRule" id="PRU00703"/>
    </source>
</evidence>
<dbReference type="RefSeq" id="WP_092561033.1">
    <property type="nucleotide sequence ID" value="NZ_FNQV01000001.1"/>
</dbReference>
<evidence type="ECO:0000313" key="15">
    <source>
        <dbReference type="Proteomes" id="UP000199288"/>
    </source>
</evidence>
<dbReference type="InterPro" id="IPR044751">
    <property type="entry name" value="Ion_transp-like_CBS"/>
</dbReference>
<dbReference type="InterPro" id="IPR046342">
    <property type="entry name" value="CBS_dom_sf"/>
</dbReference>
<feature type="transmembrane region" description="Helical" evidence="11">
    <location>
        <begin position="92"/>
        <end position="117"/>
    </location>
</feature>
<evidence type="ECO:0000256" key="5">
    <source>
        <dbReference type="ARBA" id="ARBA00022737"/>
    </source>
</evidence>
<keyword evidence="8 10" id="KW-0472">Membrane</keyword>
<dbReference type="PROSITE" id="PS51846">
    <property type="entry name" value="CNNM"/>
    <property type="match status" value="1"/>
</dbReference>
<evidence type="ECO:0000256" key="2">
    <source>
        <dbReference type="ARBA" id="ARBA00006337"/>
    </source>
</evidence>
<keyword evidence="7 9" id="KW-0129">CBS domain</keyword>
<dbReference type="PANTHER" id="PTHR43099:SF6">
    <property type="entry name" value="UPF0053 PROTEIN RV1842C"/>
    <property type="match status" value="1"/>
</dbReference>
<dbReference type="PROSITE" id="PS51371">
    <property type="entry name" value="CBS"/>
    <property type="match status" value="2"/>
</dbReference>
<name>A0A1H3VR67_9ACTO</name>
<dbReference type="SMART" id="SM01091">
    <property type="entry name" value="CorC_HlyC"/>
    <property type="match status" value="1"/>
</dbReference>
<keyword evidence="6 10" id="KW-1133">Transmembrane helix</keyword>
<dbReference type="Gene3D" id="3.10.580.10">
    <property type="entry name" value="CBS-domain"/>
    <property type="match status" value="1"/>
</dbReference>
<accession>A0A1H3VR67</accession>
<dbReference type="EMBL" id="FNQV01000001">
    <property type="protein sequence ID" value="SDZ76608.1"/>
    <property type="molecule type" value="Genomic_DNA"/>
</dbReference>
<dbReference type="Pfam" id="PF01595">
    <property type="entry name" value="CNNM"/>
    <property type="match status" value="1"/>
</dbReference>
<evidence type="ECO:0000259" key="12">
    <source>
        <dbReference type="PROSITE" id="PS51371"/>
    </source>
</evidence>
<dbReference type="InterPro" id="IPR005170">
    <property type="entry name" value="Transptr-assoc_dom"/>
</dbReference>
<evidence type="ECO:0000256" key="8">
    <source>
        <dbReference type="ARBA" id="ARBA00023136"/>
    </source>
</evidence>
<evidence type="ECO:0000313" key="14">
    <source>
        <dbReference type="EMBL" id="SDZ76608.1"/>
    </source>
</evidence>
<dbReference type="GO" id="GO:0050660">
    <property type="term" value="F:flavin adenine dinucleotide binding"/>
    <property type="evidence" value="ECO:0007669"/>
    <property type="project" value="InterPro"/>
</dbReference>
<dbReference type="AlphaFoldDB" id="A0A1H3VR67"/>
<keyword evidence="15" id="KW-1185">Reference proteome</keyword>
<dbReference type="SUPFAM" id="SSF54631">
    <property type="entry name" value="CBS-domain pair"/>
    <property type="match status" value="1"/>
</dbReference>
<evidence type="ECO:0000256" key="6">
    <source>
        <dbReference type="ARBA" id="ARBA00022989"/>
    </source>
</evidence>
<dbReference type="InterPro" id="IPR016169">
    <property type="entry name" value="FAD-bd_PCMH_sub2"/>
</dbReference>
<evidence type="ECO:0000256" key="3">
    <source>
        <dbReference type="ARBA" id="ARBA00022475"/>
    </source>
</evidence>
<evidence type="ECO:0000259" key="13">
    <source>
        <dbReference type="PROSITE" id="PS51846"/>
    </source>
</evidence>
<dbReference type="Gene3D" id="3.30.465.10">
    <property type="match status" value="1"/>
</dbReference>
<comment type="similarity">
    <text evidence="2">Belongs to the UPF0053 family.</text>
</comment>
<feature type="domain" description="CBS" evidence="12">
    <location>
        <begin position="219"/>
        <end position="279"/>
    </location>
</feature>
<dbReference type="InterPro" id="IPR002550">
    <property type="entry name" value="CNNM"/>
</dbReference>
<organism evidence="14 15">
    <name type="scientific">Bowdeniella nasicola</name>
    <dbReference type="NCBI Taxonomy" id="208480"/>
    <lineage>
        <taxon>Bacteria</taxon>
        <taxon>Bacillati</taxon>
        <taxon>Actinomycetota</taxon>
        <taxon>Actinomycetes</taxon>
        <taxon>Actinomycetales</taxon>
        <taxon>Actinomycetaceae</taxon>
        <taxon>Bowdeniella</taxon>
    </lineage>
</organism>
<dbReference type="InterPro" id="IPR036318">
    <property type="entry name" value="FAD-bd_PCMH-like_sf"/>
</dbReference>
<keyword evidence="3" id="KW-1003">Cell membrane</keyword>
<dbReference type="Proteomes" id="UP000199288">
    <property type="component" value="Unassembled WGS sequence"/>
</dbReference>
<keyword evidence="5" id="KW-0677">Repeat</keyword>
<dbReference type="GO" id="GO:0005886">
    <property type="term" value="C:plasma membrane"/>
    <property type="evidence" value="ECO:0007669"/>
    <property type="project" value="UniProtKB-SubCell"/>
</dbReference>
<feature type="transmembrane region" description="Helical" evidence="11">
    <location>
        <begin position="62"/>
        <end position="85"/>
    </location>
</feature>
<dbReference type="InterPro" id="IPR051676">
    <property type="entry name" value="UPF0053_domain"/>
</dbReference>
<sequence length="448" mass="47406">MDWVMIAFGVLLTAGTALFVSAEFSLVALDPSTVERRAAAGDKRATTVAQELKHLSTHLSGAQVGITLTTILLGYTTQVALANLLSPIVGRVIGGGAATGIAVAIAFVCVNAFSMLFGELIPKNASLADPLRTAGFVAPLQGVFTTIFRPVIVLLNNSANAILGWFHVEASEELSGARSASELAALVRHSAEEGTLDVGTANLLTRSIGIGALQAIDVMTDRGRVHTLDRSDTAADVVALARTTGHSRFPVVDGSMDDVLGFVHLRRAIAVPYERRGEVPVVSSSLMVEAPRVPETMPLAPLLLDLRAEGLQMAVVVDEYGGSSGIVTLEDVVEEIVGDVADEHDRRRQGARSLKGGVWMVPGVLRPDELAAQTHLTVPDDGPYETLGGLIMDRLARIPAVGDEVRVGDVILAVERMDGRRVDRIRTWSVNPEPDVGPAGMLTEGGER</sequence>
<dbReference type="SUPFAM" id="SSF56176">
    <property type="entry name" value="FAD-binding/transporter-associated domain-like"/>
    <property type="match status" value="1"/>
</dbReference>
<dbReference type="InterPro" id="IPR000644">
    <property type="entry name" value="CBS_dom"/>
</dbReference>
<dbReference type="Pfam" id="PF00571">
    <property type="entry name" value="CBS"/>
    <property type="match status" value="2"/>
</dbReference>
<dbReference type="OrthoDB" id="110231at2"/>
<dbReference type="PANTHER" id="PTHR43099">
    <property type="entry name" value="UPF0053 PROTEIN YRKA"/>
    <property type="match status" value="1"/>
</dbReference>
<proteinExistence type="inferred from homology"/>
<protein>
    <submittedName>
        <fullName evidence="14">Hemolysin, contains CBS domains</fullName>
    </submittedName>
</protein>
<dbReference type="Pfam" id="PF03471">
    <property type="entry name" value="CorC_HlyC"/>
    <property type="match status" value="1"/>
</dbReference>
<dbReference type="CDD" id="cd04590">
    <property type="entry name" value="CBS_pair_CorC_HlyC_assoc"/>
    <property type="match status" value="1"/>
</dbReference>
<evidence type="ECO:0000256" key="10">
    <source>
        <dbReference type="PROSITE-ProRule" id="PRU01193"/>
    </source>
</evidence>
<evidence type="ECO:0000256" key="7">
    <source>
        <dbReference type="ARBA" id="ARBA00023122"/>
    </source>
</evidence>
<comment type="subcellular location">
    <subcellularLocation>
        <location evidence="1">Cell membrane</location>
        <topology evidence="1">Multi-pass membrane protein</topology>
    </subcellularLocation>
</comment>
<reference evidence="15" key="1">
    <citation type="submission" date="2016-10" db="EMBL/GenBank/DDBJ databases">
        <authorList>
            <person name="Varghese N."/>
            <person name="Submissions S."/>
        </authorList>
    </citation>
    <scope>NUCLEOTIDE SEQUENCE [LARGE SCALE GENOMIC DNA]</scope>
    <source>
        <strain evidence="15">KPR-1</strain>
    </source>
</reference>
<feature type="domain" description="CNNM transmembrane" evidence="13">
    <location>
        <begin position="1"/>
        <end position="200"/>
    </location>
</feature>
<keyword evidence="4 10" id="KW-0812">Transmembrane</keyword>
<evidence type="ECO:0000256" key="1">
    <source>
        <dbReference type="ARBA" id="ARBA00004651"/>
    </source>
</evidence>
<feature type="domain" description="CBS" evidence="12">
    <location>
        <begin position="286"/>
        <end position="346"/>
    </location>
</feature>
<gene>
    <name evidence="14" type="ORF">SAMN02910418_00171</name>
</gene>
<evidence type="ECO:0000256" key="4">
    <source>
        <dbReference type="ARBA" id="ARBA00022692"/>
    </source>
</evidence>